<sequence>MAAAAATATSCSVSPPSLAFSSASYPRAAGPRNRLSFRHALLRPASSDDGGSGSGSGSSSSSSSSRPPPLRIAAASNPKARFVARRKESVSVRQLDRPLSEYMSLPASQYSVLDAERIERVDDKTFRCYVYRFKFFAFEVCPVLLVRVEEQPDGCCIKLLSCKLEGSPIVAAQNDKFDASMVNRISCESYQRTSSLQQLTSDTTIEVSIDIPFAFQAIPVQAIESSGTQILEQILRIMLPRFMTQLVKDYQVWASGDTSRQPLGTDSIGFNICGMSQFQMLLTNAVNFAFPPTEENIGFRSSTDIPSRLGNPKAGGKISGARRGLSPKEAAVPDQRRATHRANILVNAQLSQSKNNRSRLKRSGLREGGGTTSLGFLEMESSSCSKEVSGGTAFLHGDGRKREGERERER</sequence>
<feature type="compositionally biased region" description="Polar residues" evidence="1">
    <location>
        <begin position="10"/>
        <end position="24"/>
    </location>
</feature>
<dbReference type="EMBL" id="JBJKBG010000007">
    <property type="protein sequence ID" value="KAL3731973.1"/>
    <property type="molecule type" value="Genomic_DNA"/>
</dbReference>
<feature type="region of interest" description="Disordered" evidence="1">
    <location>
        <begin position="1"/>
        <end position="72"/>
    </location>
</feature>
<reference evidence="2 3" key="1">
    <citation type="submission" date="2024-11" db="EMBL/GenBank/DDBJ databases">
        <title>Chromosome-level genome assembly of Eucalyptus globulus Labill. provides insights into its genome evolution.</title>
        <authorList>
            <person name="Li X."/>
        </authorList>
    </citation>
    <scope>NUCLEOTIDE SEQUENCE [LARGE SCALE GENOMIC DNA]</scope>
    <source>
        <strain evidence="2">CL2024</strain>
        <tissue evidence="2">Fresh tender leaves</tissue>
    </source>
</reference>
<evidence type="ECO:0000313" key="3">
    <source>
        <dbReference type="Proteomes" id="UP001634007"/>
    </source>
</evidence>
<keyword evidence="3" id="KW-1185">Reference proteome</keyword>
<dbReference type="AlphaFoldDB" id="A0ABD3JY34"/>
<dbReference type="InterPro" id="IPR018971">
    <property type="entry name" value="DUF1997"/>
</dbReference>
<protein>
    <submittedName>
        <fullName evidence="2">Uncharacterized protein</fullName>
    </submittedName>
</protein>
<accession>A0ABD3JY34</accession>
<proteinExistence type="predicted"/>
<dbReference type="PANTHER" id="PTHR34131:SF3">
    <property type="entry name" value="(RAP ANNOTATION RELEASE2) GALACTOSE-BINDING LIKE DOMAIN CONTAINING PROTEIN"/>
    <property type="match status" value="1"/>
</dbReference>
<gene>
    <name evidence="2" type="ORF">ACJRO7_028777</name>
</gene>
<feature type="region of interest" description="Disordered" evidence="1">
    <location>
        <begin position="352"/>
        <end position="410"/>
    </location>
</feature>
<feature type="region of interest" description="Disordered" evidence="1">
    <location>
        <begin position="299"/>
        <end position="336"/>
    </location>
</feature>
<name>A0ABD3JY34_EUCGL</name>
<evidence type="ECO:0000313" key="2">
    <source>
        <dbReference type="EMBL" id="KAL3731973.1"/>
    </source>
</evidence>
<evidence type="ECO:0000256" key="1">
    <source>
        <dbReference type="SAM" id="MobiDB-lite"/>
    </source>
</evidence>
<feature type="compositionally biased region" description="Basic and acidic residues" evidence="1">
    <location>
        <begin position="397"/>
        <end position="410"/>
    </location>
</feature>
<comment type="caution">
    <text evidence="2">The sequence shown here is derived from an EMBL/GenBank/DDBJ whole genome shotgun (WGS) entry which is preliminary data.</text>
</comment>
<organism evidence="2 3">
    <name type="scientific">Eucalyptus globulus</name>
    <name type="common">Tasmanian blue gum</name>
    <dbReference type="NCBI Taxonomy" id="34317"/>
    <lineage>
        <taxon>Eukaryota</taxon>
        <taxon>Viridiplantae</taxon>
        <taxon>Streptophyta</taxon>
        <taxon>Embryophyta</taxon>
        <taxon>Tracheophyta</taxon>
        <taxon>Spermatophyta</taxon>
        <taxon>Magnoliopsida</taxon>
        <taxon>eudicotyledons</taxon>
        <taxon>Gunneridae</taxon>
        <taxon>Pentapetalae</taxon>
        <taxon>rosids</taxon>
        <taxon>malvids</taxon>
        <taxon>Myrtales</taxon>
        <taxon>Myrtaceae</taxon>
        <taxon>Myrtoideae</taxon>
        <taxon>Eucalypteae</taxon>
        <taxon>Eucalyptus</taxon>
    </lineage>
</organism>
<dbReference type="Pfam" id="PF09366">
    <property type="entry name" value="DUF1997"/>
    <property type="match status" value="1"/>
</dbReference>
<dbReference type="PANTHER" id="PTHR34131">
    <property type="entry name" value="(RAP ANNOTATION RELEASE2) GALACTOSE-BINDING LIKE DOMAIN CONTAINING PROTEIN"/>
    <property type="match status" value="1"/>
</dbReference>
<dbReference type="Proteomes" id="UP001634007">
    <property type="component" value="Unassembled WGS sequence"/>
</dbReference>